<evidence type="ECO:0000256" key="2">
    <source>
        <dbReference type="SAM" id="Phobius"/>
    </source>
</evidence>
<dbReference type="EMBL" id="MGBR01000001">
    <property type="protein sequence ID" value="OGK73919.1"/>
    <property type="molecule type" value="Genomic_DNA"/>
</dbReference>
<reference evidence="3 4" key="1">
    <citation type="journal article" date="2016" name="Nat. Commun.">
        <title>Thousands of microbial genomes shed light on interconnected biogeochemical processes in an aquifer system.</title>
        <authorList>
            <person name="Anantharaman K."/>
            <person name="Brown C.T."/>
            <person name="Hug L.A."/>
            <person name="Sharon I."/>
            <person name="Castelle C.J."/>
            <person name="Probst A.J."/>
            <person name="Thomas B.C."/>
            <person name="Singh A."/>
            <person name="Wilkins M.J."/>
            <person name="Karaoz U."/>
            <person name="Brodie E.L."/>
            <person name="Williams K.H."/>
            <person name="Hubbard S.S."/>
            <person name="Banfield J.F."/>
        </authorList>
    </citation>
    <scope>NUCLEOTIDE SEQUENCE [LARGE SCALE GENOMIC DNA]</scope>
</reference>
<sequence>MMRSNTMEQHYTPLPQTTIESPKKSKNKVVIIFLFIILIVLAGIMVWSGVRKKNSIQKQADIMVSPVLFPSITPTLIPYPTLGSMRLSTKDNEKRYKKNTQFTLILSAISQGKSIVGYDGVIGYEKQGFEFIKATSMLPEFKIYPFNRPTHLSVSGVKSLQNNSTTTWEDTVLIEVEFQAKQPGTYVFTLTPQGKETSKLVDDKAQVTYPTTGKLQLEIYE</sequence>
<accession>A0A1F7L1E7</accession>
<dbReference type="AlphaFoldDB" id="A0A1F7L1E7"/>
<dbReference type="Gene3D" id="2.60.40.680">
    <property type="match status" value="1"/>
</dbReference>
<gene>
    <name evidence="3" type="ORF">A3K52_04030</name>
</gene>
<keyword evidence="2" id="KW-1133">Transmembrane helix</keyword>
<feature type="region of interest" description="Disordered" evidence="1">
    <location>
        <begin position="1"/>
        <end position="20"/>
    </location>
</feature>
<organism evidence="3 4">
    <name type="scientific">Candidatus Roizmanbacteria bacterium RIFOXYD1_FULL_38_12</name>
    <dbReference type="NCBI Taxonomy" id="1802093"/>
    <lineage>
        <taxon>Bacteria</taxon>
        <taxon>Candidatus Roizmaniibacteriota</taxon>
    </lineage>
</organism>
<evidence type="ECO:0000313" key="3">
    <source>
        <dbReference type="EMBL" id="OGK73919.1"/>
    </source>
</evidence>
<protein>
    <submittedName>
        <fullName evidence="3">Uncharacterized protein</fullName>
    </submittedName>
</protein>
<keyword evidence="2" id="KW-0472">Membrane</keyword>
<proteinExistence type="predicted"/>
<evidence type="ECO:0000256" key="1">
    <source>
        <dbReference type="SAM" id="MobiDB-lite"/>
    </source>
</evidence>
<feature type="transmembrane region" description="Helical" evidence="2">
    <location>
        <begin position="29"/>
        <end position="50"/>
    </location>
</feature>
<comment type="caution">
    <text evidence="3">The sequence shown here is derived from an EMBL/GenBank/DDBJ whole genome shotgun (WGS) entry which is preliminary data.</text>
</comment>
<name>A0A1F7L1E7_9BACT</name>
<keyword evidence="2" id="KW-0812">Transmembrane</keyword>
<evidence type="ECO:0000313" key="4">
    <source>
        <dbReference type="Proteomes" id="UP000177050"/>
    </source>
</evidence>
<dbReference type="Proteomes" id="UP000177050">
    <property type="component" value="Unassembled WGS sequence"/>
</dbReference>